<evidence type="ECO:0000313" key="3">
    <source>
        <dbReference type="Proteomes" id="UP000075714"/>
    </source>
</evidence>
<protein>
    <recommendedName>
        <fullName evidence="4">NYN domain-containing protein</fullName>
    </recommendedName>
</protein>
<accession>A0A150GJV7</accession>
<evidence type="ECO:0000256" key="1">
    <source>
        <dbReference type="SAM" id="MobiDB-lite"/>
    </source>
</evidence>
<dbReference type="PANTHER" id="PTHR34547">
    <property type="entry name" value="YACP-LIKE NYN DOMAIN PROTEIN"/>
    <property type="match status" value="1"/>
</dbReference>
<feature type="region of interest" description="Disordered" evidence="1">
    <location>
        <begin position="1"/>
        <end position="25"/>
    </location>
</feature>
<dbReference type="Pfam" id="PF05991">
    <property type="entry name" value="NYN_YacP"/>
    <property type="match status" value="1"/>
</dbReference>
<dbReference type="EMBL" id="LSYV01000019">
    <property type="protein sequence ID" value="KXZ50109.1"/>
    <property type="molecule type" value="Genomic_DNA"/>
</dbReference>
<comment type="caution">
    <text evidence="2">The sequence shown here is derived from an EMBL/GenBank/DDBJ whole genome shotgun (WGS) entry which is preliminary data.</text>
</comment>
<dbReference type="STRING" id="33097.A0A150GJV7"/>
<sequence>MRSSFRRKRLSEEERRRKRAEEQAELDAVRKSGKVRDLASHRATLPKVVLVDGYNAIFSSASARKALNDLAEAFGEANQSFVYVMYDAMYGRLPGEERRNNTEAIGRYAVAVYSAFSEADSLIARRAQQWKKQGAEEIMVVSNDRYVQDQALDEDFVIYARDNAGWLQEAFQARGAAHGGNEAGSALGAVLGGDFKARLRSMKQKVQQLGDKGDGPAGRP</sequence>
<name>A0A150GJV7_GONPE</name>
<evidence type="ECO:0008006" key="4">
    <source>
        <dbReference type="Google" id="ProtNLM"/>
    </source>
</evidence>
<proteinExistence type="predicted"/>
<keyword evidence="3" id="KW-1185">Reference proteome</keyword>
<reference evidence="3" key="1">
    <citation type="journal article" date="2016" name="Nat. Commun.">
        <title>The Gonium pectorale genome demonstrates co-option of cell cycle regulation during the evolution of multicellularity.</title>
        <authorList>
            <person name="Hanschen E.R."/>
            <person name="Marriage T.N."/>
            <person name="Ferris P.J."/>
            <person name="Hamaji T."/>
            <person name="Toyoda A."/>
            <person name="Fujiyama A."/>
            <person name="Neme R."/>
            <person name="Noguchi H."/>
            <person name="Minakuchi Y."/>
            <person name="Suzuki M."/>
            <person name="Kawai-Toyooka H."/>
            <person name="Smith D.R."/>
            <person name="Sparks H."/>
            <person name="Anderson J."/>
            <person name="Bakaric R."/>
            <person name="Luria V."/>
            <person name="Karger A."/>
            <person name="Kirschner M.W."/>
            <person name="Durand P.M."/>
            <person name="Michod R.E."/>
            <person name="Nozaki H."/>
            <person name="Olson B.J."/>
        </authorList>
    </citation>
    <scope>NUCLEOTIDE SEQUENCE [LARGE SCALE GENOMIC DNA]</scope>
    <source>
        <strain evidence="3">NIES-2863</strain>
    </source>
</reference>
<gene>
    <name evidence="2" type="ORF">GPECTOR_18g84</name>
</gene>
<feature type="compositionally biased region" description="Basic and acidic residues" evidence="1">
    <location>
        <begin position="10"/>
        <end position="25"/>
    </location>
</feature>
<organism evidence="2 3">
    <name type="scientific">Gonium pectorale</name>
    <name type="common">Green alga</name>
    <dbReference type="NCBI Taxonomy" id="33097"/>
    <lineage>
        <taxon>Eukaryota</taxon>
        <taxon>Viridiplantae</taxon>
        <taxon>Chlorophyta</taxon>
        <taxon>core chlorophytes</taxon>
        <taxon>Chlorophyceae</taxon>
        <taxon>CS clade</taxon>
        <taxon>Chlamydomonadales</taxon>
        <taxon>Volvocaceae</taxon>
        <taxon>Gonium</taxon>
    </lineage>
</organism>
<dbReference type="Proteomes" id="UP000075714">
    <property type="component" value="Unassembled WGS sequence"/>
</dbReference>
<dbReference type="PANTHER" id="PTHR34547:SF1">
    <property type="entry name" value="YACP-LIKE NYN DOMAIN PROTEIN"/>
    <property type="match status" value="1"/>
</dbReference>
<dbReference type="InterPro" id="IPR010298">
    <property type="entry name" value="YacP-like"/>
</dbReference>
<evidence type="ECO:0000313" key="2">
    <source>
        <dbReference type="EMBL" id="KXZ50109.1"/>
    </source>
</evidence>
<dbReference type="OrthoDB" id="537114at2759"/>
<dbReference type="AlphaFoldDB" id="A0A150GJV7"/>